<feature type="compositionally biased region" description="Pro residues" evidence="1">
    <location>
        <begin position="27"/>
        <end position="37"/>
    </location>
</feature>
<evidence type="ECO:0008006" key="4">
    <source>
        <dbReference type="Google" id="ProtNLM"/>
    </source>
</evidence>
<protein>
    <recommendedName>
        <fullName evidence="4">Transglycosylase SLT domain-containing protein</fullName>
    </recommendedName>
</protein>
<gene>
    <name evidence="2" type="ORF">F4X82_01790</name>
</gene>
<evidence type="ECO:0000313" key="2">
    <source>
        <dbReference type="EMBL" id="MYE38234.1"/>
    </source>
</evidence>
<dbReference type="InterPro" id="IPR023346">
    <property type="entry name" value="Lysozyme-like_dom_sf"/>
</dbReference>
<feature type="region of interest" description="Disordered" evidence="1">
    <location>
        <begin position="1"/>
        <end position="45"/>
    </location>
</feature>
<accession>A0A845DC50</accession>
<dbReference type="EMBL" id="VXOY01000014">
    <property type="protein sequence ID" value="MYE38234.1"/>
    <property type="molecule type" value="Genomic_DNA"/>
</dbReference>
<feature type="region of interest" description="Disordered" evidence="1">
    <location>
        <begin position="550"/>
        <end position="589"/>
    </location>
</feature>
<evidence type="ECO:0000313" key="3">
    <source>
        <dbReference type="Proteomes" id="UP000449092"/>
    </source>
</evidence>
<evidence type="ECO:0000256" key="1">
    <source>
        <dbReference type="SAM" id="MobiDB-lite"/>
    </source>
</evidence>
<dbReference type="Proteomes" id="UP000449092">
    <property type="component" value="Unassembled WGS sequence"/>
</dbReference>
<feature type="compositionally biased region" description="Polar residues" evidence="1">
    <location>
        <begin position="574"/>
        <end position="589"/>
    </location>
</feature>
<organism evidence="2 3">
    <name type="scientific">Candidatus Spechtbacteria bacterium SB0662_bin_43</name>
    <dbReference type="NCBI Taxonomy" id="2604897"/>
    <lineage>
        <taxon>Bacteria</taxon>
        <taxon>Candidatus Spechtiibacteriota</taxon>
    </lineage>
</organism>
<name>A0A845DC50_9BACT</name>
<feature type="compositionally biased region" description="Basic and acidic residues" evidence="1">
    <location>
        <begin position="560"/>
        <end position="573"/>
    </location>
</feature>
<proteinExistence type="predicted"/>
<sequence>MPPFRRDLPPITTQQNQRERQEAAPALPLPELPPVPVPSTIQPDPLDQELTLETQNINEAIPVGQEEEPTFARELEETTTQDDELFTAMEQLQAPPVYDALQEAQRLYDEAGIQSLNDQLSVLDSEIGTFDADVRGAIATTRNRLAPLDIINAETQQLQRNADERRGALLRERQFIQSQIVSRTNLVNSLVQLGQQTYQNELAAYNAGVDRFIRLYELQQNVQLRNIEIAQRQQAFNQAQADYVMDRIAQAVAAGVTFDQIPTSLTDALTPLSESLYGNAEFLPEMVEFLANSGALVGETGDRTNFFPLGTLVDDDGNVSGMLLYDRATGRNIVVSPPEGFNILPNQSGNNVSVIGGGYRVDENGNVTYTGIDRRTGEEVSFPSDLEPEQVSNDRTNRNILQDLSGVSIPSQVTEMLATNIISEINSDPTYRDESQREGARARERARQRAQQIYEDYLIRNIYQDVFTNEDIISSIGTGRGERQLFQSPTGQIEVRFGDANDIGQFLRYEILRNTGTYRSATDVIQDIEARPNIWISAYNNWKRIAQPEERPVTTTTTTRAEENRDILDRAEQQRQTQNQVRGETQTRGQIDELIENSQPASGTREQVNISTGATVPISRAVERHRSAVSQAFPSYVVNDVLAIMEGESEGNRTALRNVGNEYSVGLMQINIGDSAVAELVRGLMGNANATRTQMRTWLNNEENNLSAAREIYDETGDFRRWTVGVRLGLGG</sequence>
<dbReference type="AlphaFoldDB" id="A0A845DC50"/>
<dbReference type="SUPFAM" id="SSF53955">
    <property type="entry name" value="Lysozyme-like"/>
    <property type="match status" value="1"/>
</dbReference>
<comment type="caution">
    <text evidence="2">The sequence shown here is derived from an EMBL/GenBank/DDBJ whole genome shotgun (WGS) entry which is preliminary data.</text>
</comment>
<reference evidence="2 3" key="1">
    <citation type="submission" date="2019-09" db="EMBL/GenBank/DDBJ databases">
        <title>Characterisation of the sponge microbiome using genome-centric metagenomics.</title>
        <authorList>
            <person name="Engelberts J.P."/>
            <person name="Robbins S.J."/>
            <person name="De Goeij J.M."/>
            <person name="Aranda M."/>
            <person name="Bell S.C."/>
            <person name="Webster N.S."/>
        </authorList>
    </citation>
    <scope>NUCLEOTIDE SEQUENCE [LARGE SCALE GENOMIC DNA]</scope>
    <source>
        <strain evidence="2">SB0662_bin_43</strain>
    </source>
</reference>